<name>A0ABU2Y202_9FLAO</name>
<dbReference type="Proteomes" id="UP001252186">
    <property type="component" value="Unassembled WGS sequence"/>
</dbReference>
<evidence type="ECO:0000313" key="1">
    <source>
        <dbReference type="EMBL" id="MDT0552233.1"/>
    </source>
</evidence>
<organism evidence="1 2">
    <name type="scientific">Urechidicola vernalis</name>
    <dbReference type="NCBI Taxonomy" id="3075600"/>
    <lineage>
        <taxon>Bacteria</taxon>
        <taxon>Pseudomonadati</taxon>
        <taxon>Bacteroidota</taxon>
        <taxon>Flavobacteriia</taxon>
        <taxon>Flavobacteriales</taxon>
        <taxon>Flavobacteriaceae</taxon>
        <taxon>Urechidicola</taxon>
    </lineage>
</organism>
<proteinExistence type="predicted"/>
<dbReference type="RefSeq" id="WP_311592080.1">
    <property type="nucleotide sequence ID" value="NZ_JAVRHV010000001.1"/>
</dbReference>
<sequence>MRKSAIATLIALFILIISCQRDDICVEPITPYLVIRFYDTDNPNTFRNVNGLTVKAAGKGIFESYDNVTTDSIALQLDPAENFTTYHLTSENGEDVITIDYLRNEVFVSRSCGYKYNYSELDLSNVSNNWIDNTEITQENVTDETEHIKIYH</sequence>
<keyword evidence="2" id="KW-1185">Reference proteome</keyword>
<comment type="caution">
    <text evidence="1">The sequence shown here is derived from an EMBL/GenBank/DDBJ whole genome shotgun (WGS) entry which is preliminary data.</text>
</comment>
<dbReference type="EMBL" id="JAVRHV010000001">
    <property type="protein sequence ID" value="MDT0552233.1"/>
    <property type="molecule type" value="Genomic_DNA"/>
</dbReference>
<dbReference type="InterPro" id="IPR045607">
    <property type="entry name" value="DUF6452"/>
</dbReference>
<accession>A0ABU2Y202</accession>
<evidence type="ECO:0000313" key="2">
    <source>
        <dbReference type="Proteomes" id="UP001252186"/>
    </source>
</evidence>
<dbReference type="Pfam" id="PF20050">
    <property type="entry name" value="DUF6452"/>
    <property type="match status" value="1"/>
</dbReference>
<reference evidence="1 2" key="1">
    <citation type="submission" date="2023-09" db="EMBL/GenBank/DDBJ databases">
        <authorList>
            <person name="Rey-Velasco X."/>
        </authorList>
    </citation>
    <scope>NUCLEOTIDE SEQUENCE [LARGE SCALE GENOMIC DNA]</scope>
    <source>
        <strain evidence="1 2">P050</strain>
    </source>
</reference>
<gene>
    <name evidence="1" type="ORF">RM519_03140</name>
</gene>
<dbReference type="PROSITE" id="PS51257">
    <property type="entry name" value="PROKAR_LIPOPROTEIN"/>
    <property type="match status" value="1"/>
</dbReference>
<protein>
    <submittedName>
        <fullName evidence="1">DUF6452 family protein</fullName>
    </submittedName>
</protein>